<reference evidence="1 2" key="1">
    <citation type="journal article" date="2014" name="BMC Genomics">
        <title>Comparative genome sequencing reveals chemotype-specific gene clusters in the toxigenic black mold Stachybotrys.</title>
        <authorList>
            <person name="Semeiks J."/>
            <person name="Borek D."/>
            <person name="Otwinowski Z."/>
            <person name="Grishin N.V."/>
        </authorList>
    </citation>
    <scope>NUCLEOTIDE SEQUENCE [LARGE SCALE GENOMIC DNA]</scope>
    <source>
        <strain evidence="2">CBS 109288 / IBT 7711</strain>
    </source>
</reference>
<dbReference type="EMBL" id="KL648646">
    <property type="protein sequence ID" value="KEY66764.1"/>
    <property type="molecule type" value="Genomic_DNA"/>
</dbReference>
<protein>
    <submittedName>
        <fullName evidence="1">Uncharacterized protein</fullName>
    </submittedName>
</protein>
<sequence length="182" mass="20050">MRLRAIPAKMVQGPADWLSQPSHEPERCRIDLDALIAEKLIRKLALLYSIFFDVIRVRATAMAVFRIDSVAAKMLVFEDSNPHKVTPTPQKEETARSCLLQRARRGRLDLALASPGLAGSTKGGRVRLRQGKIPSLAAAILLSRPCVVQVHPGWTGAGWVLCWLLRGVLQGRGCGESQLLDH</sequence>
<dbReference type="HOGENOM" id="CLU_1482923_0_0_1"/>
<evidence type="ECO:0000313" key="1">
    <source>
        <dbReference type="EMBL" id="KEY66764.1"/>
    </source>
</evidence>
<organism evidence="1 2">
    <name type="scientific">Stachybotrys chartarum (strain CBS 109288 / IBT 7711)</name>
    <name type="common">Toxic black mold</name>
    <name type="synonym">Stilbospora chartarum</name>
    <dbReference type="NCBI Taxonomy" id="1280523"/>
    <lineage>
        <taxon>Eukaryota</taxon>
        <taxon>Fungi</taxon>
        <taxon>Dikarya</taxon>
        <taxon>Ascomycota</taxon>
        <taxon>Pezizomycotina</taxon>
        <taxon>Sordariomycetes</taxon>
        <taxon>Hypocreomycetidae</taxon>
        <taxon>Hypocreales</taxon>
        <taxon>Stachybotryaceae</taxon>
        <taxon>Stachybotrys</taxon>
    </lineage>
</organism>
<name>A0A084AN85_STACB</name>
<accession>A0A084AN85</accession>
<keyword evidence="2" id="KW-1185">Reference proteome</keyword>
<evidence type="ECO:0000313" key="2">
    <source>
        <dbReference type="Proteomes" id="UP000028045"/>
    </source>
</evidence>
<gene>
    <name evidence="1" type="ORF">S7711_11172</name>
</gene>
<dbReference type="Proteomes" id="UP000028045">
    <property type="component" value="Unassembled WGS sequence"/>
</dbReference>
<dbReference type="AlphaFoldDB" id="A0A084AN85"/>
<proteinExistence type="predicted"/>